<dbReference type="FunFam" id="1.10.400.10:FF:000010">
    <property type="entry name" value="Guanine nucleotide-binding protein alpha-13 subunit"/>
    <property type="match status" value="1"/>
</dbReference>
<dbReference type="InterPro" id="IPR027417">
    <property type="entry name" value="P-loop_NTPase"/>
</dbReference>
<dbReference type="Gene3D" id="3.40.50.300">
    <property type="entry name" value="P-loop containing nucleotide triphosphate hydrolases"/>
    <property type="match status" value="1"/>
</dbReference>
<keyword evidence="7 9" id="KW-0342">GTP-binding</keyword>
<dbReference type="GO" id="GO:0046872">
    <property type="term" value="F:metal ion binding"/>
    <property type="evidence" value="ECO:0007669"/>
    <property type="project" value="UniProtKB-UniRule"/>
</dbReference>
<dbReference type="AlphaFoldDB" id="A0AAJ7RBE3"/>
<evidence type="ECO:0000256" key="8">
    <source>
        <dbReference type="ARBA" id="ARBA00023224"/>
    </source>
</evidence>
<dbReference type="InterPro" id="IPR011025">
    <property type="entry name" value="GproteinA_insert"/>
</dbReference>
<dbReference type="GO" id="GO:0007191">
    <property type="term" value="P:adenylate cyclase-activating dopamine receptor signaling pathway"/>
    <property type="evidence" value="ECO:0007669"/>
    <property type="project" value="TreeGrafter"/>
</dbReference>
<dbReference type="GeneID" id="107264474"/>
<feature type="binding site" evidence="10">
    <location>
        <position position="187"/>
    </location>
    <ligand>
        <name>Mg(2+)</name>
        <dbReference type="ChEBI" id="CHEBI:18420"/>
    </ligand>
</feature>
<evidence type="ECO:0000256" key="5">
    <source>
        <dbReference type="ARBA" id="ARBA00022741"/>
    </source>
</evidence>
<dbReference type="SUPFAM" id="SSF47895">
    <property type="entry name" value="Transducin (alpha subunit), insertion domain"/>
    <property type="match status" value="1"/>
</dbReference>
<dbReference type="SUPFAM" id="SSF52540">
    <property type="entry name" value="P-loop containing nucleoside triphosphate hydrolases"/>
    <property type="match status" value="1"/>
</dbReference>
<sequence>MVLFKCMRTLSPEEKLSKELDQDIKQWQRNYDNSIKLLLLVDIISGTGDAGKTTIIKQMRILHVQGYSDKERQDYIDIVRGNLHDAIYSLVSHLTLMEPSLDFQDDDSEISGNYILAMGPHATIFSEEYYDHVQRLWEDLGIRECYRRSNEFQLIDSAKYFLDRIYEIRKENYVPIDQDILHSKQTTIEIQKVEFSVNVSKNFYNGTQEFWMFDVGGQRGERKKWIQVFEGIHAVLFVVACSDFDQNLCEDNKQNRLKESITLFTDVWNSRFLVDAGFIVFLNKQDILKDKIESGKDIGIQFPEYDDYKLSSKDGNSFDHYYRTRCFIRDTFVKITQQKRDNVTKHIAPGITLNYEETKLRDCYYHFTTATDTDNIKTVFDDVHSMIIETNLRNSGVSGVE</sequence>
<evidence type="ECO:0000313" key="12">
    <source>
        <dbReference type="Proteomes" id="UP000694920"/>
    </source>
</evidence>
<dbReference type="CDD" id="cd00066">
    <property type="entry name" value="G-alpha"/>
    <property type="match status" value="1"/>
</dbReference>
<accession>A0AAJ7RBE3</accession>
<comment type="similarity">
    <text evidence="2 11">Belongs to the G-alpha family. G(s) subfamily.</text>
</comment>
<dbReference type="InterPro" id="IPR001019">
    <property type="entry name" value="Gprotein_alpha_su"/>
</dbReference>
<comment type="function">
    <text evidence="1">Guanine nucleotide-binding proteins (G proteins) are involved as modulators or transducers in various transmembrane signaling systems.</text>
</comment>
<evidence type="ECO:0000256" key="2">
    <source>
        <dbReference type="ARBA" id="ARBA00007172"/>
    </source>
</evidence>
<dbReference type="GO" id="GO:0007606">
    <property type="term" value="P:sensory perception of chemical stimulus"/>
    <property type="evidence" value="ECO:0007669"/>
    <property type="project" value="TreeGrafter"/>
</dbReference>
<evidence type="ECO:0000256" key="11">
    <source>
        <dbReference type="RuleBase" id="RU369121"/>
    </source>
</evidence>
<evidence type="ECO:0000256" key="1">
    <source>
        <dbReference type="ARBA" id="ARBA00003069"/>
    </source>
</evidence>
<evidence type="ECO:0000256" key="3">
    <source>
        <dbReference type="ARBA" id="ARBA00011356"/>
    </source>
</evidence>
<dbReference type="PROSITE" id="PS51882">
    <property type="entry name" value="G_ALPHA"/>
    <property type="match status" value="1"/>
</dbReference>
<dbReference type="GO" id="GO:0003924">
    <property type="term" value="F:GTPase activity"/>
    <property type="evidence" value="ECO:0007669"/>
    <property type="project" value="UniProtKB-UniRule"/>
</dbReference>
<dbReference type="GO" id="GO:0005834">
    <property type="term" value="C:heterotrimeric G-protein complex"/>
    <property type="evidence" value="ECO:0007669"/>
    <property type="project" value="UniProtKB-UniRule"/>
</dbReference>
<evidence type="ECO:0000256" key="10">
    <source>
        <dbReference type="PIRSR" id="PIRSR601019-2"/>
    </source>
</evidence>
<proteinExistence type="inferred from homology"/>
<evidence type="ECO:0000256" key="6">
    <source>
        <dbReference type="ARBA" id="ARBA00022842"/>
    </source>
</evidence>
<feature type="binding site" evidence="9">
    <location>
        <begin position="156"/>
        <end position="157"/>
    </location>
    <ligand>
        <name>GTP</name>
        <dbReference type="ChEBI" id="CHEBI:37565"/>
    </ligand>
</feature>
<evidence type="ECO:0000256" key="7">
    <source>
        <dbReference type="ARBA" id="ARBA00023134"/>
    </source>
</evidence>
<dbReference type="InterPro" id="IPR000367">
    <property type="entry name" value="Gprotein_alpha_S"/>
</dbReference>
<keyword evidence="12" id="KW-1185">Reference proteome</keyword>
<keyword evidence="4 10" id="KW-0479">Metal-binding</keyword>
<gene>
    <name evidence="13" type="primary">LOC107264474</name>
</gene>
<keyword evidence="5 9" id="KW-0547">Nucleotide-binding</keyword>
<evidence type="ECO:0000256" key="9">
    <source>
        <dbReference type="PIRSR" id="PIRSR601019-1"/>
    </source>
</evidence>
<reference evidence="13" key="1">
    <citation type="submission" date="2025-08" db="UniProtKB">
        <authorList>
            <consortium name="RefSeq"/>
        </authorList>
    </citation>
    <scope>IDENTIFICATION</scope>
</reference>
<dbReference type="PANTHER" id="PTHR10218">
    <property type="entry name" value="GTP-BINDING PROTEIN ALPHA SUBUNIT"/>
    <property type="match status" value="1"/>
</dbReference>
<dbReference type="PRINTS" id="PR00318">
    <property type="entry name" value="GPROTEINA"/>
</dbReference>
<evidence type="ECO:0000313" key="13">
    <source>
        <dbReference type="RefSeq" id="XP_024937529.1"/>
    </source>
</evidence>
<protein>
    <recommendedName>
        <fullName evidence="11">Guanine nucleotide-binding protein G(s) subunit alpha</fullName>
    </recommendedName>
    <alternativeName>
        <fullName evidence="11">Adenylate cyclase-stimulating G alpha protein</fullName>
    </alternativeName>
</protein>
<comment type="subcellular location">
    <subcellularLocation>
        <location evidence="11">Cell membrane</location>
    </subcellularLocation>
</comment>
<dbReference type="GO" id="GO:0005525">
    <property type="term" value="F:GTP binding"/>
    <property type="evidence" value="ECO:0007669"/>
    <property type="project" value="UniProtKB-UniRule"/>
</dbReference>
<organism evidence="12 13">
    <name type="scientific">Cephus cinctus</name>
    <name type="common">Wheat stem sawfly</name>
    <dbReference type="NCBI Taxonomy" id="211228"/>
    <lineage>
        <taxon>Eukaryota</taxon>
        <taxon>Metazoa</taxon>
        <taxon>Ecdysozoa</taxon>
        <taxon>Arthropoda</taxon>
        <taxon>Hexapoda</taxon>
        <taxon>Insecta</taxon>
        <taxon>Pterygota</taxon>
        <taxon>Neoptera</taxon>
        <taxon>Endopterygota</taxon>
        <taxon>Hymenoptera</taxon>
        <taxon>Cephoidea</taxon>
        <taxon>Cephidae</taxon>
        <taxon>Cephus</taxon>
    </lineage>
</organism>
<feature type="binding site" evidence="10">
    <location>
        <position position="53"/>
    </location>
    <ligand>
        <name>Mg(2+)</name>
        <dbReference type="ChEBI" id="CHEBI:18420"/>
    </ligand>
</feature>
<dbReference type="Pfam" id="PF00503">
    <property type="entry name" value="G-alpha"/>
    <property type="match status" value="1"/>
</dbReference>
<keyword evidence="6 10" id="KW-0460">Magnesium</keyword>
<comment type="function">
    <text evidence="11">Guanine nucleotide-binding proteins (G proteins) function as transducers in numerous signaling pathways controlled by G protein-coupled receptors (GPCRs).</text>
</comment>
<dbReference type="GO" id="GO:0005737">
    <property type="term" value="C:cytoplasm"/>
    <property type="evidence" value="ECO:0007669"/>
    <property type="project" value="TreeGrafter"/>
</dbReference>
<keyword evidence="11" id="KW-1003">Cell membrane</keyword>
<dbReference type="RefSeq" id="XP_024937529.1">
    <property type="nucleotide sequence ID" value="XM_025081761.1"/>
</dbReference>
<dbReference type="Gene3D" id="1.10.400.10">
    <property type="entry name" value="GI Alpha 1, domain 2-like"/>
    <property type="match status" value="1"/>
</dbReference>
<keyword evidence="11" id="KW-0472">Membrane</keyword>
<dbReference type="GO" id="GO:0031683">
    <property type="term" value="F:G-protein beta/gamma-subunit complex binding"/>
    <property type="evidence" value="ECO:0007669"/>
    <property type="project" value="UniProtKB-UniRule"/>
</dbReference>
<name>A0AAJ7RBE3_CEPCN</name>
<feature type="binding site" evidence="9">
    <location>
        <begin position="181"/>
        <end position="187"/>
    </location>
    <ligand>
        <name>GTP</name>
        <dbReference type="ChEBI" id="CHEBI:37565"/>
    </ligand>
</feature>
<comment type="subunit">
    <text evidence="3 11">G proteins are composed of 3 units; alpha, beta and gamma. The alpha chain contains the guanine nucleotide binding site.</text>
</comment>
<dbReference type="PANTHER" id="PTHR10218:SF367">
    <property type="entry name" value="GUANINE NUCLEOTIDE-BINDING PROTEIN G(F) SUBUNIT ALPHA"/>
    <property type="match status" value="1"/>
</dbReference>
<dbReference type="SMART" id="SM00275">
    <property type="entry name" value="G_alpha"/>
    <property type="match status" value="1"/>
</dbReference>
<keyword evidence="8 11" id="KW-0807">Transducer</keyword>
<feature type="binding site" evidence="9">
    <location>
        <begin position="214"/>
        <end position="218"/>
    </location>
    <ligand>
        <name>GTP</name>
        <dbReference type="ChEBI" id="CHEBI:37565"/>
    </ligand>
</feature>
<dbReference type="GO" id="GO:0001664">
    <property type="term" value="F:G protein-coupled receptor binding"/>
    <property type="evidence" value="ECO:0007669"/>
    <property type="project" value="TreeGrafter"/>
</dbReference>
<evidence type="ECO:0000256" key="4">
    <source>
        <dbReference type="ARBA" id="ARBA00022723"/>
    </source>
</evidence>
<feature type="binding site" evidence="9">
    <location>
        <position position="370"/>
    </location>
    <ligand>
        <name>GTP</name>
        <dbReference type="ChEBI" id="CHEBI:37565"/>
    </ligand>
</feature>
<dbReference type="Proteomes" id="UP000694920">
    <property type="component" value="Unplaced"/>
</dbReference>
<dbReference type="FunFam" id="3.40.50.300:FF:000720">
    <property type="entry name" value="Guanine nucleotide-binding protein G(k) subunit alpha"/>
    <property type="match status" value="1"/>
</dbReference>
<dbReference type="PRINTS" id="PR00443">
    <property type="entry name" value="GPROTEINAS"/>
</dbReference>
<feature type="binding site" evidence="9">
    <location>
        <begin position="283"/>
        <end position="286"/>
    </location>
    <ligand>
        <name>GTP</name>
        <dbReference type="ChEBI" id="CHEBI:37565"/>
    </ligand>
</feature>